<feature type="compositionally biased region" description="Polar residues" evidence="1">
    <location>
        <begin position="225"/>
        <end position="245"/>
    </location>
</feature>
<evidence type="ECO:0000313" key="2">
    <source>
        <dbReference type="EMBL" id="KAL0569090.1"/>
    </source>
</evidence>
<name>A0ABR3F1L8_9AGAR</name>
<feature type="region of interest" description="Disordered" evidence="1">
    <location>
        <begin position="178"/>
        <end position="206"/>
    </location>
</feature>
<feature type="region of interest" description="Disordered" evidence="1">
    <location>
        <begin position="218"/>
        <end position="245"/>
    </location>
</feature>
<dbReference type="CDD" id="cd21037">
    <property type="entry name" value="MLKL_NTD"/>
    <property type="match status" value="1"/>
</dbReference>
<gene>
    <name evidence="2" type="ORF">V5O48_012879</name>
</gene>
<keyword evidence="3" id="KW-1185">Reference proteome</keyword>
<dbReference type="Proteomes" id="UP001465976">
    <property type="component" value="Unassembled WGS sequence"/>
</dbReference>
<sequence>MACSNGSPPNTESADQSNNVHDLAAATEVPVVTLEALQDAAHLTSVPYLSSISGVALNIVQAVKTFEINKEDFIKLAGDVCGLVHDIHAECRNLMTDGKSLPKDLEAHLGQLLHIVKKIQTFVAEQSGRYPISQFLTQKSDSKAVHGYRDDLGYWLKIFGLQRDITNGETIPRIARKQEEADPEPIRYAGGSDFQTNSPGFNSDAPRKSIIVDNVAGDQHHSTNKNHSTITNSYNNVNLSGKRSP</sequence>
<dbReference type="InterPro" id="IPR059179">
    <property type="entry name" value="MLKL-like_MCAfunc"/>
</dbReference>
<organism evidence="2 3">
    <name type="scientific">Marasmius crinis-equi</name>
    <dbReference type="NCBI Taxonomy" id="585013"/>
    <lineage>
        <taxon>Eukaryota</taxon>
        <taxon>Fungi</taxon>
        <taxon>Dikarya</taxon>
        <taxon>Basidiomycota</taxon>
        <taxon>Agaricomycotina</taxon>
        <taxon>Agaricomycetes</taxon>
        <taxon>Agaricomycetidae</taxon>
        <taxon>Agaricales</taxon>
        <taxon>Marasmiineae</taxon>
        <taxon>Marasmiaceae</taxon>
        <taxon>Marasmius</taxon>
    </lineage>
</organism>
<dbReference type="Gene3D" id="1.20.930.20">
    <property type="entry name" value="Adaptor protein Cbl, N-terminal domain"/>
    <property type="match status" value="1"/>
</dbReference>
<dbReference type="InterPro" id="IPR036537">
    <property type="entry name" value="Adaptor_Cbl_N_dom_sf"/>
</dbReference>
<feature type="non-terminal residue" evidence="2">
    <location>
        <position position="245"/>
    </location>
</feature>
<comment type="caution">
    <text evidence="2">The sequence shown here is derived from an EMBL/GenBank/DDBJ whole genome shotgun (WGS) entry which is preliminary data.</text>
</comment>
<protein>
    <submittedName>
        <fullName evidence="2">Uncharacterized protein</fullName>
    </submittedName>
</protein>
<dbReference type="EMBL" id="JBAHYK010001195">
    <property type="protein sequence ID" value="KAL0569090.1"/>
    <property type="molecule type" value="Genomic_DNA"/>
</dbReference>
<reference evidence="2 3" key="1">
    <citation type="submission" date="2024-02" db="EMBL/GenBank/DDBJ databases">
        <title>A draft genome for the cacao thread blight pathogen Marasmius crinis-equi.</title>
        <authorList>
            <person name="Cohen S.P."/>
            <person name="Baruah I.K."/>
            <person name="Amoako-Attah I."/>
            <person name="Bukari Y."/>
            <person name="Meinhardt L.W."/>
            <person name="Bailey B.A."/>
        </authorList>
    </citation>
    <scope>NUCLEOTIDE SEQUENCE [LARGE SCALE GENOMIC DNA]</scope>
    <source>
        <strain evidence="2 3">GH-76</strain>
    </source>
</reference>
<evidence type="ECO:0000313" key="3">
    <source>
        <dbReference type="Proteomes" id="UP001465976"/>
    </source>
</evidence>
<proteinExistence type="predicted"/>
<accession>A0ABR3F1L8</accession>
<evidence type="ECO:0000256" key="1">
    <source>
        <dbReference type="SAM" id="MobiDB-lite"/>
    </source>
</evidence>